<dbReference type="PANTHER" id="PTHR31048">
    <property type="entry name" value="OS03G0233200 PROTEIN"/>
    <property type="match status" value="1"/>
</dbReference>
<dbReference type="SUPFAM" id="SSF49870">
    <property type="entry name" value="Osmotin, thaumatin-like protein"/>
    <property type="match status" value="1"/>
</dbReference>
<sequence length="508" mass="55442">MVIPRGGQAHWKYSPCQILGPVASGYGRNALNFTCETGDCGSGSVDCQSPPPKPPVTLLNFDINQNVVSYEVSLNHGFNVPVRIQPIGGTLVGGSGVCPVVDCIKDMGDVCPPSLVAINKNRAYVGCNSPCDALKDPKYCCTGSFTGQACQPNDFSKRFKELCQLAHTYPGDNDPPIYKCSGASAYNKSPGKKKQKVKGLNQIENAPNFSKQPRKAEPMPSSFSSPASPSASGSLQECSYDRDEASSVTLTNFDDKQDGNKVDDSIAFSGSCDKRSRFVLNFYEFPALEAEPIAPDTVSDPCSGRVVHRKVVEQKSDVKKLQVRGSTGVCITPGNAVWAKTACQVWWPAQIIEKRSVLVDSKIQQTEEHVLVKFYGKHDSAWINAARDLSMLEDCFEERSCNLMENFQDALKQAIVQRKKHIKSCRQLPGSPDPFPQSDRQDKKSGKHASSLSSKTGSNLVRQVGNKKEGKPRIHLNGARFPLKSGEGPRRLKIMRYLGLTAPMGSPF</sequence>
<dbReference type="InterPro" id="IPR000313">
    <property type="entry name" value="PWWP_dom"/>
</dbReference>
<evidence type="ECO:0000259" key="2">
    <source>
        <dbReference type="PROSITE" id="PS50812"/>
    </source>
</evidence>
<dbReference type="Pfam" id="PF00314">
    <property type="entry name" value="Thaumatin"/>
    <property type="match status" value="1"/>
</dbReference>
<dbReference type="InterPro" id="IPR037176">
    <property type="entry name" value="Osmotin/thaumatin-like_sf"/>
</dbReference>
<dbReference type="EMBL" id="JAHUZN010000002">
    <property type="protein sequence ID" value="KAG8500990.1"/>
    <property type="molecule type" value="Genomic_DNA"/>
</dbReference>
<keyword evidence="4" id="KW-1185">Reference proteome</keyword>
<name>A0A8J6DBD5_9ROSI</name>
<comment type="caution">
    <text evidence="3">The sequence shown here is derived from an EMBL/GenBank/DDBJ whole genome shotgun (WGS) entry which is preliminary data.</text>
</comment>
<dbReference type="PROSITE" id="PS51367">
    <property type="entry name" value="THAUMATIN_2"/>
    <property type="match status" value="1"/>
</dbReference>
<dbReference type="AlphaFoldDB" id="A0A8J6DBD5"/>
<dbReference type="SUPFAM" id="SSF63748">
    <property type="entry name" value="Tudor/PWWP/MBT"/>
    <property type="match status" value="1"/>
</dbReference>
<reference evidence="3 4" key="1">
    <citation type="journal article" date="2021" name="bioRxiv">
        <title>The Gossypium anomalum genome as a resource for cotton improvement and evolutionary analysis of hybrid incompatibility.</title>
        <authorList>
            <person name="Grover C.E."/>
            <person name="Yuan D."/>
            <person name="Arick M.A."/>
            <person name="Miller E.R."/>
            <person name="Hu G."/>
            <person name="Peterson D.G."/>
            <person name="Wendel J.F."/>
            <person name="Udall J.A."/>
        </authorList>
    </citation>
    <scope>NUCLEOTIDE SEQUENCE [LARGE SCALE GENOMIC DNA]</scope>
    <source>
        <strain evidence="3">JFW-Udall</strain>
        <tissue evidence="3">Leaf</tissue>
    </source>
</reference>
<dbReference type="Gene3D" id="2.60.110.10">
    <property type="entry name" value="Thaumatin"/>
    <property type="match status" value="1"/>
</dbReference>
<gene>
    <name evidence="3" type="ORF">CXB51_003098</name>
</gene>
<protein>
    <recommendedName>
        <fullName evidence="2">PWWP domain-containing protein</fullName>
    </recommendedName>
</protein>
<proteinExistence type="predicted"/>
<feature type="compositionally biased region" description="Low complexity" evidence="1">
    <location>
        <begin position="218"/>
        <end position="234"/>
    </location>
</feature>
<dbReference type="Proteomes" id="UP000701853">
    <property type="component" value="Chromosome 2"/>
</dbReference>
<dbReference type="SMART" id="SM00205">
    <property type="entry name" value="THN"/>
    <property type="match status" value="1"/>
</dbReference>
<accession>A0A8J6DBD5</accession>
<dbReference type="Gene3D" id="2.30.30.140">
    <property type="match status" value="1"/>
</dbReference>
<feature type="compositionally biased region" description="Polar residues" evidence="1">
    <location>
        <begin position="448"/>
        <end position="461"/>
    </location>
</feature>
<dbReference type="Pfam" id="PF00855">
    <property type="entry name" value="PWWP"/>
    <property type="match status" value="1"/>
</dbReference>
<evidence type="ECO:0000256" key="1">
    <source>
        <dbReference type="SAM" id="MobiDB-lite"/>
    </source>
</evidence>
<dbReference type="CDD" id="cd05162">
    <property type="entry name" value="PWWP"/>
    <property type="match status" value="1"/>
</dbReference>
<evidence type="ECO:0000313" key="3">
    <source>
        <dbReference type="EMBL" id="KAG8500990.1"/>
    </source>
</evidence>
<feature type="region of interest" description="Disordered" evidence="1">
    <location>
        <begin position="425"/>
        <end position="474"/>
    </location>
</feature>
<organism evidence="3 4">
    <name type="scientific">Gossypium anomalum</name>
    <dbReference type="NCBI Taxonomy" id="47600"/>
    <lineage>
        <taxon>Eukaryota</taxon>
        <taxon>Viridiplantae</taxon>
        <taxon>Streptophyta</taxon>
        <taxon>Embryophyta</taxon>
        <taxon>Tracheophyta</taxon>
        <taxon>Spermatophyta</taxon>
        <taxon>Magnoliopsida</taxon>
        <taxon>eudicotyledons</taxon>
        <taxon>Gunneridae</taxon>
        <taxon>Pentapetalae</taxon>
        <taxon>rosids</taxon>
        <taxon>malvids</taxon>
        <taxon>Malvales</taxon>
        <taxon>Malvaceae</taxon>
        <taxon>Malvoideae</taxon>
        <taxon>Gossypium</taxon>
    </lineage>
</organism>
<feature type="region of interest" description="Disordered" evidence="1">
    <location>
        <begin position="204"/>
        <end position="238"/>
    </location>
</feature>
<feature type="domain" description="PWWP" evidence="2">
    <location>
        <begin position="333"/>
        <end position="394"/>
    </location>
</feature>
<evidence type="ECO:0000313" key="4">
    <source>
        <dbReference type="Proteomes" id="UP000701853"/>
    </source>
</evidence>
<dbReference type="OrthoDB" id="5964980at2759"/>
<dbReference type="InterPro" id="IPR001938">
    <property type="entry name" value="Thaumatin"/>
</dbReference>
<dbReference type="PROSITE" id="PS50812">
    <property type="entry name" value="PWWP"/>
    <property type="match status" value="1"/>
</dbReference>